<feature type="transmembrane region" description="Helical" evidence="1">
    <location>
        <begin position="12"/>
        <end position="35"/>
    </location>
</feature>
<feature type="transmembrane region" description="Helical" evidence="1">
    <location>
        <begin position="78"/>
        <end position="95"/>
    </location>
</feature>
<evidence type="ECO:0000313" key="3">
    <source>
        <dbReference type="Proteomes" id="UP000812440"/>
    </source>
</evidence>
<gene>
    <name evidence="2" type="ORF">GDO86_006948</name>
</gene>
<keyword evidence="1" id="KW-0812">Transmembrane</keyword>
<organism evidence="2 3">
    <name type="scientific">Hymenochirus boettgeri</name>
    <name type="common">Congo dwarf clawed frog</name>
    <dbReference type="NCBI Taxonomy" id="247094"/>
    <lineage>
        <taxon>Eukaryota</taxon>
        <taxon>Metazoa</taxon>
        <taxon>Chordata</taxon>
        <taxon>Craniata</taxon>
        <taxon>Vertebrata</taxon>
        <taxon>Euteleostomi</taxon>
        <taxon>Amphibia</taxon>
        <taxon>Batrachia</taxon>
        <taxon>Anura</taxon>
        <taxon>Pipoidea</taxon>
        <taxon>Pipidae</taxon>
        <taxon>Pipinae</taxon>
        <taxon>Hymenochirus</taxon>
    </lineage>
</organism>
<evidence type="ECO:0000256" key="1">
    <source>
        <dbReference type="SAM" id="Phobius"/>
    </source>
</evidence>
<sequence>MAAHETEIKSSTSIVPVLFVELVLMAGTVILSYHFEYTDTFPVHTQGFFCYDSTLSKPYPVQRAQAGLPHVCCIRSSLFLPIIMILLGEVISVLTHPHWKSREKVIACGDCCFFNLYCDVCGKDPWSLLFGLFCTVIFAGAVQTSPATRPLTSCLCVALTTRLWGVCHTFNMCQPRTPARGTPSLSPKLEKLSHQNLQLWEHIPLCTP</sequence>
<proteinExistence type="predicted"/>
<name>A0A8T2JDM7_9PIPI</name>
<dbReference type="AlphaFoldDB" id="A0A8T2JDM7"/>
<dbReference type="OrthoDB" id="8907274at2759"/>
<reference evidence="2" key="1">
    <citation type="thesis" date="2020" institute="ProQuest LLC" country="789 East Eisenhower Parkway, Ann Arbor, MI, USA">
        <title>Comparative Genomics and Chromosome Evolution.</title>
        <authorList>
            <person name="Mudd A.B."/>
        </authorList>
    </citation>
    <scope>NUCLEOTIDE SEQUENCE</scope>
    <source>
        <strain evidence="2">Female2</strain>
        <tissue evidence="2">Blood</tissue>
    </source>
</reference>
<dbReference type="Proteomes" id="UP000812440">
    <property type="component" value="Chromosome 3"/>
</dbReference>
<keyword evidence="1" id="KW-0472">Membrane</keyword>
<protein>
    <submittedName>
        <fullName evidence="2">Uncharacterized protein</fullName>
    </submittedName>
</protein>
<comment type="caution">
    <text evidence="2">The sequence shown here is derived from an EMBL/GenBank/DDBJ whole genome shotgun (WGS) entry which is preliminary data.</text>
</comment>
<dbReference type="EMBL" id="JAACNH010000006">
    <property type="protein sequence ID" value="KAG8441400.1"/>
    <property type="molecule type" value="Genomic_DNA"/>
</dbReference>
<evidence type="ECO:0000313" key="2">
    <source>
        <dbReference type="EMBL" id="KAG8441400.1"/>
    </source>
</evidence>
<keyword evidence="3" id="KW-1185">Reference proteome</keyword>
<keyword evidence="1" id="KW-1133">Transmembrane helix</keyword>
<accession>A0A8T2JDM7</accession>